<evidence type="ECO:0000313" key="2">
    <source>
        <dbReference type="EMBL" id="DAE27919.1"/>
    </source>
</evidence>
<evidence type="ECO:0000256" key="1">
    <source>
        <dbReference type="SAM" id="MobiDB-lite"/>
    </source>
</evidence>
<reference evidence="2" key="1">
    <citation type="journal article" date="2021" name="Proc. Natl. Acad. Sci. U.S.A.">
        <title>A Catalog of Tens of Thousands of Viruses from Human Metagenomes Reveals Hidden Associations with Chronic Diseases.</title>
        <authorList>
            <person name="Tisza M.J."/>
            <person name="Buck C.B."/>
        </authorList>
    </citation>
    <scope>NUCLEOTIDE SEQUENCE</scope>
    <source>
        <strain evidence="2">CtDYl1</strain>
    </source>
</reference>
<feature type="region of interest" description="Disordered" evidence="1">
    <location>
        <begin position="192"/>
        <end position="213"/>
    </location>
</feature>
<dbReference type="EMBL" id="BK015846">
    <property type="protein sequence ID" value="DAE27919.1"/>
    <property type="molecule type" value="Genomic_DNA"/>
</dbReference>
<accession>A0A8S5R993</accession>
<organism evidence="2">
    <name type="scientific">virus sp. ctDYl1</name>
    <dbReference type="NCBI Taxonomy" id="2826795"/>
    <lineage>
        <taxon>Viruses</taxon>
    </lineage>
</organism>
<feature type="compositionally biased region" description="Basic and acidic residues" evidence="1">
    <location>
        <begin position="198"/>
        <end position="213"/>
    </location>
</feature>
<protein>
    <submittedName>
        <fullName evidence="2">DNA-packaging protein</fullName>
    </submittedName>
</protein>
<name>A0A8S5R993_9VIRU</name>
<proteinExistence type="predicted"/>
<sequence>MVRSTEDILENFEEETESYLLAFCNRYKIDDLSKAPQNTFEAAMSYAGDHIFLKPDNVTLKYNRKTIIDSDNAPLIDYILDRYEQICKTYNKEVNIQGFSRYIKISEQTMYNWLNGDYKSKIYIDIDGNVIKDIQEWKLNNRGEYREIASTAHLDLVKKIRLMDEHSLSNIGISDRNNTGVAMKLNTQYGWNAPNGRGADENSGKPRRTAAEIAEKHKAALELPEMEKPEL</sequence>